<accession>A0A2P6MTA9</accession>
<dbReference type="AlphaFoldDB" id="A0A2P6MTA9"/>
<reference evidence="1 2" key="1">
    <citation type="journal article" date="2018" name="Genome Biol. Evol.">
        <title>Multiple Roots of Fruiting Body Formation in Amoebozoa.</title>
        <authorList>
            <person name="Hillmann F."/>
            <person name="Forbes G."/>
            <person name="Novohradska S."/>
            <person name="Ferling I."/>
            <person name="Riege K."/>
            <person name="Groth M."/>
            <person name="Westermann M."/>
            <person name="Marz M."/>
            <person name="Spaller T."/>
            <person name="Winckler T."/>
            <person name="Schaap P."/>
            <person name="Glockner G."/>
        </authorList>
    </citation>
    <scope>NUCLEOTIDE SEQUENCE [LARGE SCALE GENOMIC DNA]</scope>
    <source>
        <strain evidence="1 2">Jena</strain>
    </source>
</reference>
<organism evidence="1 2">
    <name type="scientific">Planoprotostelium fungivorum</name>
    <dbReference type="NCBI Taxonomy" id="1890364"/>
    <lineage>
        <taxon>Eukaryota</taxon>
        <taxon>Amoebozoa</taxon>
        <taxon>Evosea</taxon>
        <taxon>Variosea</taxon>
        <taxon>Cavosteliida</taxon>
        <taxon>Cavosteliaceae</taxon>
        <taxon>Planoprotostelium</taxon>
    </lineage>
</organism>
<sequence length="92" mass="10494">MVANPASPDALAERIWRREMNVLQDERVQDETGQGDVESALMRISWQKQRKREFIDLIMSEKVVGPEEYHYQQNMTRFGGGLSSGSSGYGSR</sequence>
<proteinExistence type="predicted"/>
<gene>
    <name evidence="1" type="ORF">PROFUN_15074</name>
</gene>
<evidence type="ECO:0000313" key="1">
    <source>
        <dbReference type="EMBL" id="PRP74951.1"/>
    </source>
</evidence>
<keyword evidence="2" id="KW-1185">Reference proteome</keyword>
<dbReference type="InParanoid" id="A0A2P6MTA9"/>
<comment type="caution">
    <text evidence="1">The sequence shown here is derived from an EMBL/GenBank/DDBJ whole genome shotgun (WGS) entry which is preliminary data.</text>
</comment>
<name>A0A2P6MTA9_9EUKA</name>
<evidence type="ECO:0000313" key="2">
    <source>
        <dbReference type="Proteomes" id="UP000241769"/>
    </source>
</evidence>
<protein>
    <submittedName>
        <fullName evidence="1">Uncharacterized protein</fullName>
    </submittedName>
</protein>
<dbReference type="EMBL" id="MDYQ01000424">
    <property type="protein sequence ID" value="PRP74951.1"/>
    <property type="molecule type" value="Genomic_DNA"/>
</dbReference>
<dbReference type="Proteomes" id="UP000241769">
    <property type="component" value="Unassembled WGS sequence"/>
</dbReference>